<keyword evidence="1 6" id="KW-0813">Transport</keyword>
<keyword evidence="2 6" id="KW-1003">Cell membrane</keyword>
<evidence type="ECO:0000256" key="4">
    <source>
        <dbReference type="ARBA" id="ARBA00022833"/>
    </source>
</evidence>
<name>A0A9X2R7F7_9BACT</name>
<feature type="region of interest" description="Disordered" evidence="7">
    <location>
        <begin position="796"/>
        <end position="817"/>
    </location>
</feature>
<evidence type="ECO:0000256" key="3">
    <source>
        <dbReference type="ARBA" id="ARBA00022723"/>
    </source>
</evidence>
<dbReference type="Proteomes" id="UP001155034">
    <property type="component" value="Unassembled WGS sequence"/>
</dbReference>
<dbReference type="RefSeq" id="WP_259082946.1">
    <property type="nucleotide sequence ID" value="NZ_JANTYZ010000001.1"/>
</dbReference>
<comment type="caution">
    <text evidence="8">The sequence shown here is derived from an EMBL/GenBank/DDBJ whole genome shotgun (WGS) entry which is preliminary data.</text>
</comment>
<comment type="subunit">
    <text evidence="6">Forms a complex with DabB.</text>
</comment>
<accession>A0A9X2R7F7</accession>
<feature type="binding site" evidence="6">
    <location>
        <position position="506"/>
    </location>
    <ligand>
        <name>Zn(2+)</name>
        <dbReference type="ChEBI" id="CHEBI:29105"/>
    </ligand>
</feature>
<keyword evidence="3 6" id="KW-0479">Metal-binding</keyword>
<reference evidence="8" key="1">
    <citation type="submission" date="2022-08" db="EMBL/GenBank/DDBJ databases">
        <title>Genomic Encyclopedia of Type Strains, Phase V (KMG-V): Genome sequencing to study the core and pangenomes of soil and plant-associated prokaryotes.</title>
        <authorList>
            <person name="Whitman W."/>
        </authorList>
    </citation>
    <scope>NUCLEOTIDE SEQUENCE</scope>
    <source>
        <strain evidence="8">SP2016B</strain>
    </source>
</reference>
<evidence type="ECO:0000313" key="8">
    <source>
        <dbReference type="EMBL" id="MCS3863532.1"/>
    </source>
</evidence>
<evidence type="ECO:0000256" key="1">
    <source>
        <dbReference type="ARBA" id="ARBA00022448"/>
    </source>
</evidence>
<comment type="similarity">
    <text evidence="6">Belongs to the inorganic carbon transporter (TC 9.A.2) DabA family.</text>
</comment>
<sequence>MPIDRSVVRARIENAAEYVGPLWPLQTFNAANPLLGFEDQPFDRAVQKAGQLFGGRGYPGPTVFRQAWENGEIDADVLTRHLAEHGITERPEVLLDRMDADAAGRDAAPADQPLDRVLTKWLAAFLDQGQAAWPMPNREDGFYAAWRTVAPYDGDIPGVDRPSDLPGTAVEAFEAVLESYPEARWEPIFVHHLTALPGWTGFIKWRSRRADTAWQAAHPISLTEYLAVRLTLADRMGAAIAPDRTDELPANGTDQPVLPRIWLRAWEESYRTRLLDDLRQTQQTTPSASDAGRPDAQLVFCIDTRSEVIRRHIEQQGPYETHGYAGFFGVPMQHQPYDTEERVKSCPPIVDPKHRIMERPAEPHRAQAERYDWWARLQKAGAALLKTLKKNVAAVFGFVEGSGGFFGAAMAARTLAPSGLSRLDEALDDWLPGPASFCEPTVDRAPPADAEAEDGLPVGLADEAKVLYAEAAFRLMGWTDTFAPVVVFTGHGSQTPNNPYKASLDCGACAGNPGGPNARVLAAICNEDAVQEALRERGIAIPDDTVFLAGQHNTTTDEIALFVDEDDPPVAPDALDRLRRDLHAAQADAATERVRTLNTSVDEGRPAAAVRETERRAADWAETRPEWGLAGNAAFIVGPRALTRGLDLDGRCFLHSYDWATDDDGTALENIMTGPLVVGEWINTQYYFSTVDNAAYGSGSKVTQNVVGKLGVVQGNGGDLMSGLPLQSLKADDEHVHHRPLRLMALIQAPTDRVEAILDRHAAVAHLFDHEWMHLTVMDPEQDDAFVRYQPGGGWHARPAPDASTATKAPASAGVPS</sequence>
<comment type="cofactor">
    <cofactor evidence="6">
        <name>Zn(2+)</name>
        <dbReference type="ChEBI" id="CHEBI:29105"/>
    </cofactor>
</comment>
<evidence type="ECO:0000256" key="7">
    <source>
        <dbReference type="SAM" id="MobiDB-lite"/>
    </source>
</evidence>
<dbReference type="EMBL" id="JANTYZ010000001">
    <property type="protein sequence ID" value="MCS3863532.1"/>
    <property type="molecule type" value="Genomic_DNA"/>
</dbReference>
<organism evidence="8 9">
    <name type="scientific">Salinibacter ruber</name>
    <dbReference type="NCBI Taxonomy" id="146919"/>
    <lineage>
        <taxon>Bacteria</taxon>
        <taxon>Pseudomonadati</taxon>
        <taxon>Rhodothermota</taxon>
        <taxon>Rhodothermia</taxon>
        <taxon>Rhodothermales</taxon>
        <taxon>Salinibacteraceae</taxon>
        <taxon>Salinibacter</taxon>
    </lineage>
</organism>
<feature type="binding site" evidence="6">
    <location>
        <position position="491"/>
    </location>
    <ligand>
        <name>Zn(2+)</name>
        <dbReference type="ChEBI" id="CHEBI:29105"/>
    </ligand>
</feature>
<evidence type="ECO:0000256" key="2">
    <source>
        <dbReference type="ARBA" id="ARBA00022475"/>
    </source>
</evidence>
<dbReference type="PANTHER" id="PTHR38344">
    <property type="entry name" value="UPF0753 PROTEIN AQ_863"/>
    <property type="match status" value="1"/>
</dbReference>
<protein>
    <recommendedName>
        <fullName evidence="6">Probable inorganic carbon transporter subunit DabA</fullName>
    </recommendedName>
</protein>
<dbReference type="Pfam" id="PF10070">
    <property type="entry name" value="DabA"/>
    <property type="match status" value="1"/>
</dbReference>
<dbReference type="AlphaFoldDB" id="A0A9X2R7F7"/>
<dbReference type="GO" id="GO:0005886">
    <property type="term" value="C:plasma membrane"/>
    <property type="evidence" value="ECO:0007669"/>
    <property type="project" value="UniProtKB-SubCell"/>
</dbReference>
<keyword evidence="4 6" id="KW-0862">Zinc</keyword>
<feature type="region of interest" description="Disordered" evidence="7">
    <location>
        <begin position="598"/>
        <end position="617"/>
    </location>
</feature>
<evidence type="ECO:0000256" key="6">
    <source>
        <dbReference type="HAMAP-Rule" id="MF_01871"/>
    </source>
</evidence>
<dbReference type="InterPro" id="IPR018752">
    <property type="entry name" value="DabA"/>
</dbReference>
<dbReference type="PANTHER" id="PTHR38344:SF1">
    <property type="entry name" value="INORGANIC CARBON TRANSPORTER SUBUNIT DABA-RELATED"/>
    <property type="match status" value="1"/>
</dbReference>
<evidence type="ECO:0000256" key="5">
    <source>
        <dbReference type="ARBA" id="ARBA00023136"/>
    </source>
</evidence>
<keyword evidence="5 6" id="KW-0472">Membrane</keyword>
<comment type="function">
    <text evidence="6">Part of an energy-coupled inorganic carbon pump.</text>
</comment>
<gene>
    <name evidence="6" type="primary">dabA</name>
    <name evidence="8" type="ORF">GGP82_000063</name>
</gene>
<comment type="subcellular location">
    <subcellularLocation>
        <location evidence="6">Cell membrane</location>
        <topology evidence="6">Peripheral membrane protein</topology>
    </subcellularLocation>
</comment>
<proteinExistence type="inferred from homology"/>
<feature type="binding site" evidence="6">
    <location>
        <position position="303"/>
    </location>
    <ligand>
        <name>Zn(2+)</name>
        <dbReference type="ChEBI" id="CHEBI:29105"/>
    </ligand>
</feature>
<evidence type="ECO:0000313" key="9">
    <source>
        <dbReference type="Proteomes" id="UP001155034"/>
    </source>
</evidence>
<feature type="binding site" evidence="6">
    <location>
        <position position="301"/>
    </location>
    <ligand>
        <name>Zn(2+)</name>
        <dbReference type="ChEBI" id="CHEBI:29105"/>
    </ligand>
</feature>
<dbReference type="HAMAP" id="MF_01871">
    <property type="entry name" value="DabA"/>
    <property type="match status" value="1"/>
</dbReference>
<dbReference type="GO" id="GO:0008270">
    <property type="term" value="F:zinc ion binding"/>
    <property type="evidence" value="ECO:0007669"/>
    <property type="project" value="UniProtKB-UniRule"/>
</dbReference>